<dbReference type="SMART" id="SM00079">
    <property type="entry name" value="PBPe"/>
    <property type="match status" value="1"/>
</dbReference>
<dbReference type="PROSITE" id="PS01039">
    <property type="entry name" value="SBP_BACTERIAL_3"/>
    <property type="match status" value="1"/>
</dbReference>
<evidence type="ECO:0000259" key="7">
    <source>
        <dbReference type="SMART" id="SM00079"/>
    </source>
</evidence>
<reference evidence="8 9" key="1">
    <citation type="submission" date="2018-07" db="EMBL/GenBank/DDBJ databases">
        <title>Arthrobacter sp. nov., isolated from raw cow's milk with high bacterial count.</title>
        <authorList>
            <person name="Hahne J."/>
            <person name="Isele D."/>
            <person name="Lipski A."/>
        </authorList>
    </citation>
    <scope>NUCLEOTIDE SEQUENCE [LARGE SCALE GENOMIC DNA]</scope>
    <source>
        <strain evidence="8 9">JZ R-35</strain>
    </source>
</reference>
<dbReference type="RefSeq" id="WP_119423125.1">
    <property type="nucleotide sequence ID" value="NZ_QQXK01000001.1"/>
</dbReference>
<dbReference type="InterPro" id="IPR001638">
    <property type="entry name" value="Solute-binding_3/MltF_N"/>
</dbReference>
<dbReference type="GO" id="GO:0030313">
    <property type="term" value="C:cell envelope"/>
    <property type="evidence" value="ECO:0007669"/>
    <property type="project" value="UniProtKB-SubCell"/>
</dbReference>
<comment type="caution">
    <text evidence="8">The sequence shown here is derived from an EMBL/GenBank/DDBJ whole genome shotgun (WGS) entry which is preliminary data.</text>
</comment>
<proteinExistence type="inferred from homology"/>
<comment type="similarity">
    <text evidence="2 4">Belongs to the bacterial solute-binding protein 3 family.</text>
</comment>
<comment type="subcellular location">
    <subcellularLocation>
        <location evidence="1">Cell envelope</location>
    </subcellularLocation>
</comment>
<dbReference type="InterPro" id="IPR018313">
    <property type="entry name" value="SBP_3_CS"/>
</dbReference>
<accession>A0A399JHI5</accession>
<dbReference type="SMART" id="SM00062">
    <property type="entry name" value="PBPb"/>
    <property type="match status" value="1"/>
</dbReference>
<evidence type="ECO:0000256" key="5">
    <source>
        <dbReference type="SAM" id="SignalP"/>
    </source>
</evidence>
<dbReference type="SUPFAM" id="SSF53850">
    <property type="entry name" value="Periplasmic binding protein-like II"/>
    <property type="match status" value="1"/>
</dbReference>
<evidence type="ECO:0000313" key="8">
    <source>
        <dbReference type="EMBL" id="RII43699.1"/>
    </source>
</evidence>
<keyword evidence="9" id="KW-1185">Reference proteome</keyword>
<dbReference type="GO" id="GO:0016020">
    <property type="term" value="C:membrane"/>
    <property type="evidence" value="ECO:0007669"/>
    <property type="project" value="InterPro"/>
</dbReference>
<dbReference type="Proteomes" id="UP000265419">
    <property type="component" value="Unassembled WGS sequence"/>
</dbReference>
<evidence type="ECO:0000313" key="9">
    <source>
        <dbReference type="Proteomes" id="UP000265419"/>
    </source>
</evidence>
<dbReference type="AlphaFoldDB" id="A0A399JHI5"/>
<dbReference type="InterPro" id="IPR001320">
    <property type="entry name" value="Iontro_rcpt_C"/>
</dbReference>
<feature type="chain" id="PRO_5038946150" evidence="5">
    <location>
        <begin position="24"/>
        <end position="264"/>
    </location>
</feature>
<sequence>MRSSHASALALAAVAALSLTACGSGSDAAPAASGGSSLSTISSGSLTVCTNPPYEPFEYQENGTTVGFDMDLAKAVADDAGLKLNILNVGFETMDSGIALATQCDIAASGITINDTRKAKMDFSTPYLDDDLVLMANKNSGIASIDDAKNGKKVGVQQATTGESWAKENGITPVSFKDVGLQIQAVAAGTNDAALGNQSVLLFAAKDNADLVKVADIPTGEKLGIAVKKDNAPMLEAVNKTLKRLEDSGEMLKLKQKYFGTDVK</sequence>
<feature type="signal peptide" evidence="5">
    <location>
        <begin position="1"/>
        <end position="23"/>
    </location>
</feature>
<organism evidence="8 9">
    <name type="scientific">Galactobacter valiniphilus</name>
    <dbReference type="NCBI Taxonomy" id="2676122"/>
    <lineage>
        <taxon>Bacteria</taxon>
        <taxon>Bacillati</taxon>
        <taxon>Actinomycetota</taxon>
        <taxon>Actinomycetes</taxon>
        <taxon>Micrococcales</taxon>
        <taxon>Micrococcaceae</taxon>
        <taxon>Galactobacter</taxon>
    </lineage>
</organism>
<dbReference type="GO" id="GO:0015276">
    <property type="term" value="F:ligand-gated monoatomic ion channel activity"/>
    <property type="evidence" value="ECO:0007669"/>
    <property type="project" value="InterPro"/>
</dbReference>
<evidence type="ECO:0000259" key="6">
    <source>
        <dbReference type="SMART" id="SM00062"/>
    </source>
</evidence>
<feature type="domain" description="Ionotropic glutamate receptor C-terminal" evidence="7">
    <location>
        <begin position="45"/>
        <end position="261"/>
    </location>
</feature>
<dbReference type="Gene3D" id="3.40.190.10">
    <property type="entry name" value="Periplasmic binding protein-like II"/>
    <property type="match status" value="2"/>
</dbReference>
<gene>
    <name evidence="8" type="ORF">DWB68_00215</name>
</gene>
<dbReference type="PROSITE" id="PS51257">
    <property type="entry name" value="PROKAR_LIPOPROTEIN"/>
    <property type="match status" value="1"/>
</dbReference>
<evidence type="ECO:0000256" key="4">
    <source>
        <dbReference type="RuleBase" id="RU003744"/>
    </source>
</evidence>
<dbReference type="EMBL" id="QQXK01000001">
    <property type="protein sequence ID" value="RII43699.1"/>
    <property type="molecule type" value="Genomic_DNA"/>
</dbReference>
<name>A0A399JHI5_9MICC</name>
<dbReference type="CDD" id="cd13530">
    <property type="entry name" value="PBP2_peptides_like"/>
    <property type="match status" value="1"/>
</dbReference>
<protein>
    <submittedName>
        <fullName evidence="8">Amino acid ABC transporter substrate-binding protein</fullName>
    </submittedName>
</protein>
<dbReference type="PANTHER" id="PTHR35936:SF17">
    <property type="entry name" value="ARGININE-BINDING EXTRACELLULAR PROTEIN ARTP"/>
    <property type="match status" value="1"/>
</dbReference>
<dbReference type="PANTHER" id="PTHR35936">
    <property type="entry name" value="MEMBRANE-BOUND LYTIC MUREIN TRANSGLYCOSYLASE F"/>
    <property type="match status" value="1"/>
</dbReference>
<evidence type="ECO:0000256" key="2">
    <source>
        <dbReference type="ARBA" id="ARBA00010333"/>
    </source>
</evidence>
<evidence type="ECO:0000256" key="1">
    <source>
        <dbReference type="ARBA" id="ARBA00004196"/>
    </source>
</evidence>
<evidence type="ECO:0000256" key="3">
    <source>
        <dbReference type="ARBA" id="ARBA00022729"/>
    </source>
</evidence>
<keyword evidence="3 5" id="KW-0732">Signal</keyword>
<feature type="domain" description="Solute-binding protein family 3/N-terminal" evidence="6">
    <location>
        <begin position="45"/>
        <end position="262"/>
    </location>
</feature>
<dbReference type="Pfam" id="PF00497">
    <property type="entry name" value="SBP_bac_3"/>
    <property type="match status" value="1"/>
</dbReference>